<dbReference type="EMBL" id="FQZT01000003">
    <property type="protein sequence ID" value="SHI98254.1"/>
    <property type="molecule type" value="Genomic_DNA"/>
</dbReference>
<evidence type="ECO:0000259" key="1">
    <source>
        <dbReference type="Pfam" id="PF00501"/>
    </source>
</evidence>
<dbReference type="SUPFAM" id="SSF56801">
    <property type="entry name" value="Acetyl-CoA synthetase-like"/>
    <property type="match status" value="1"/>
</dbReference>
<accession>A0A1M6FKQ5</accession>
<evidence type="ECO:0000313" key="4">
    <source>
        <dbReference type="Proteomes" id="UP000184171"/>
    </source>
</evidence>
<dbReference type="RefSeq" id="WP_072906987.1">
    <property type="nucleotide sequence ID" value="NZ_FQZT01000003.1"/>
</dbReference>
<dbReference type="PANTHER" id="PTHR43845:SF1">
    <property type="entry name" value="BLR5969 PROTEIN"/>
    <property type="match status" value="1"/>
</dbReference>
<organism evidence="3 4">
    <name type="scientific">Malonomonas rubra DSM 5091</name>
    <dbReference type="NCBI Taxonomy" id="1122189"/>
    <lineage>
        <taxon>Bacteria</taxon>
        <taxon>Pseudomonadati</taxon>
        <taxon>Thermodesulfobacteriota</taxon>
        <taxon>Desulfuromonadia</taxon>
        <taxon>Desulfuromonadales</taxon>
        <taxon>Geopsychrobacteraceae</taxon>
        <taxon>Malonomonas</taxon>
    </lineage>
</organism>
<keyword evidence="4" id="KW-1185">Reference proteome</keyword>
<sequence length="414" mass="45204">MSQFYDALETRSAQEREEQQFAQLAETINQAIEQSPYYKELLADFADLKQIDAETLAKLPLTRKSELQKLQQEHPPFGGLANLSPPKLKRLFASSGPIYEPQTSGEDGWRFARALYAAGLRSGELLYNCFSYHFTPAGAMAESGAFALDCAVFPAGIGQTELQARTIADLRPQAYVGTPSFLKIILDKGDELGLDLSSLSKGLVSGEYFPPALRKEYADRGIEVMQCYATADLGVIAYETVADQGLIVDEGVIVEIVRPGTGDLVADGEVGEVVVTCLNSDYPLIRFATGDLSAFITEPSPCGRTNRRLKGWMGRADQSAKLRALFVYPSQIAQVLARHSEASKGRLVITRNDKGLDEACFQVETSKPSQEGLGQGLIDSFQKITRLRVDVSLCEPGSLANDGIVIDDQRSIDD</sequence>
<dbReference type="InterPro" id="IPR042099">
    <property type="entry name" value="ANL_N_sf"/>
</dbReference>
<protein>
    <submittedName>
        <fullName evidence="3">Phenylacetate-CoA ligase</fullName>
    </submittedName>
</protein>
<dbReference type="STRING" id="1122189.SAMN02745165_01324"/>
<evidence type="ECO:0000313" key="3">
    <source>
        <dbReference type="EMBL" id="SHI98254.1"/>
    </source>
</evidence>
<feature type="domain" description="AMP-dependent ligase C-terminal" evidence="2">
    <location>
        <begin position="327"/>
        <end position="400"/>
    </location>
</feature>
<dbReference type="InterPro" id="IPR028154">
    <property type="entry name" value="AMP-dep_Lig_C"/>
</dbReference>
<dbReference type="Proteomes" id="UP000184171">
    <property type="component" value="Unassembled WGS sequence"/>
</dbReference>
<name>A0A1M6FKQ5_MALRU</name>
<gene>
    <name evidence="3" type="ORF">SAMN02745165_01324</name>
</gene>
<feature type="domain" description="AMP-dependent synthetase/ligase" evidence="1">
    <location>
        <begin position="161"/>
        <end position="275"/>
    </location>
</feature>
<dbReference type="InterPro" id="IPR045851">
    <property type="entry name" value="AMP-bd_C_sf"/>
</dbReference>
<dbReference type="Gene3D" id="3.40.50.12780">
    <property type="entry name" value="N-terminal domain of ligase-like"/>
    <property type="match status" value="1"/>
</dbReference>
<dbReference type="PANTHER" id="PTHR43845">
    <property type="entry name" value="BLR5969 PROTEIN"/>
    <property type="match status" value="1"/>
</dbReference>
<dbReference type="Pfam" id="PF00501">
    <property type="entry name" value="AMP-binding"/>
    <property type="match status" value="1"/>
</dbReference>
<evidence type="ECO:0000259" key="2">
    <source>
        <dbReference type="Pfam" id="PF14535"/>
    </source>
</evidence>
<proteinExistence type="predicted"/>
<dbReference type="Gene3D" id="3.30.300.30">
    <property type="match status" value="1"/>
</dbReference>
<reference evidence="3 4" key="1">
    <citation type="submission" date="2016-11" db="EMBL/GenBank/DDBJ databases">
        <authorList>
            <person name="Jaros S."/>
            <person name="Januszkiewicz K."/>
            <person name="Wedrychowicz H."/>
        </authorList>
    </citation>
    <scope>NUCLEOTIDE SEQUENCE [LARGE SCALE GENOMIC DNA]</scope>
    <source>
        <strain evidence="3 4">DSM 5091</strain>
    </source>
</reference>
<dbReference type="Pfam" id="PF14535">
    <property type="entry name" value="AMP-binding_C_2"/>
    <property type="match status" value="1"/>
</dbReference>
<dbReference type="OrthoDB" id="5484550at2"/>
<dbReference type="InterPro" id="IPR000873">
    <property type="entry name" value="AMP-dep_synth/lig_dom"/>
</dbReference>
<dbReference type="AlphaFoldDB" id="A0A1M6FKQ5"/>
<keyword evidence="3" id="KW-0436">Ligase</keyword>
<dbReference type="GO" id="GO:0016874">
    <property type="term" value="F:ligase activity"/>
    <property type="evidence" value="ECO:0007669"/>
    <property type="project" value="UniProtKB-KW"/>
</dbReference>